<dbReference type="Gene3D" id="2.170.130.10">
    <property type="entry name" value="TonB-dependent receptor, plug domain"/>
    <property type="match status" value="1"/>
</dbReference>
<dbReference type="SUPFAM" id="SSF49464">
    <property type="entry name" value="Carboxypeptidase regulatory domain-like"/>
    <property type="match status" value="1"/>
</dbReference>
<dbReference type="InterPro" id="IPR012910">
    <property type="entry name" value="Plug_dom"/>
</dbReference>
<keyword evidence="1" id="KW-0998">Cell outer membrane</keyword>
<dbReference type="AlphaFoldDB" id="A0A4Q7N0Z5"/>
<organism evidence="4 5">
    <name type="scientific">Pseudobacter ginsenosidimutans</name>
    <dbReference type="NCBI Taxonomy" id="661488"/>
    <lineage>
        <taxon>Bacteria</taxon>
        <taxon>Pseudomonadati</taxon>
        <taxon>Bacteroidota</taxon>
        <taxon>Chitinophagia</taxon>
        <taxon>Chitinophagales</taxon>
        <taxon>Chitinophagaceae</taxon>
        <taxon>Pseudobacter</taxon>
    </lineage>
</organism>
<keyword evidence="1" id="KW-0472">Membrane</keyword>
<dbReference type="GO" id="GO:0009279">
    <property type="term" value="C:cell outer membrane"/>
    <property type="evidence" value="ECO:0007669"/>
    <property type="project" value="UniProtKB-SubCell"/>
</dbReference>
<dbReference type="RefSeq" id="WP_130538743.1">
    <property type="nucleotide sequence ID" value="NZ_CP042431.1"/>
</dbReference>
<comment type="similarity">
    <text evidence="1">Belongs to the TonB-dependent receptor family.</text>
</comment>
<feature type="signal peptide" evidence="2">
    <location>
        <begin position="1"/>
        <end position="21"/>
    </location>
</feature>
<dbReference type="Pfam" id="PF13715">
    <property type="entry name" value="CarbopepD_reg_2"/>
    <property type="match status" value="1"/>
</dbReference>
<dbReference type="NCBIfam" id="TIGR04056">
    <property type="entry name" value="OMP_RagA_SusC"/>
    <property type="match status" value="1"/>
</dbReference>
<dbReference type="Gene3D" id="2.60.40.1120">
    <property type="entry name" value="Carboxypeptidase-like, regulatory domain"/>
    <property type="match status" value="1"/>
</dbReference>
<gene>
    <name evidence="4" type="ORF">EV199_0113</name>
</gene>
<dbReference type="Proteomes" id="UP000293874">
    <property type="component" value="Unassembled WGS sequence"/>
</dbReference>
<dbReference type="InterPro" id="IPR008969">
    <property type="entry name" value="CarboxyPept-like_regulatory"/>
</dbReference>
<comment type="caution">
    <text evidence="4">The sequence shown here is derived from an EMBL/GenBank/DDBJ whole genome shotgun (WGS) entry which is preliminary data.</text>
</comment>
<dbReference type="PROSITE" id="PS52016">
    <property type="entry name" value="TONB_DEPENDENT_REC_3"/>
    <property type="match status" value="1"/>
</dbReference>
<evidence type="ECO:0000259" key="3">
    <source>
        <dbReference type="Pfam" id="PF07715"/>
    </source>
</evidence>
<dbReference type="InterPro" id="IPR039426">
    <property type="entry name" value="TonB-dep_rcpt-like"/>
</dbReference>
<sequence length="1107" mass="121192">MKLTAFILVLGCLMAGLQGKAQIVTISVKEAKLESVLKLFKKQTGYSFFVDEPTLGKAAKVTLDLKFIPLAEALEKCFAGQPDLVYSMVGKTVVISEKNPDKGNNGDGHMKNGGDTTINEIVGVVFNKRDEPLADASVMLLGTRKGTTTNANGSFKLQDAKPGNVLRVSFIGYKTADIPVASTGKIIRVKLEEVNNELDEVVAQGYSKTTNRLSTSSVAKVSGEEIARQPVMDPLLTLQGKVPGMLLTPVSTYNGTPVKIDIRGRGLLSEASENPLIIIDGIPIGLGSNRGVAFGDGPVQGIMAYLSPAGSQSPLFGLNPKDIESIEVLKDLGATAIYGSSGANGVILITTKRGKSGEPALSVNINFGISKILRYYDLLNTKQYVEMRREALKNDGLIPSAVNAPDLVLWDTTRYTDWQRQLWGKAGVTMDASIGYSGGTPLLKYRISANYSRPGKITAVTGKDQTMGVNLALDRQSENRKFNSSLTVSYMATSLNMVTAPNTMNLPPNAPPIFDSMGELNYKDWLGSGFENNLDAFGALLKPVESRSSALSTSLKFNYQLARGLSLSANLTYAISNNTSWSLVPIRSQNPAKNPTGSVTLSKGDTRTWSVEPQLSYRKGLFGRSNLSLMAGFTLRSSVGEGASSRGLGFTNDATLRAISQAPVMAADFTRSQYKTAGVMARMEYEWDNKYVVNVIGRRDGSSRFGPGRRFGNFGSIGVAWIASEEKWIKNILNPVINYLKFNANTGTAGSDGGGDYQYLSQWSRGQLALYDNISPTKNLHAVNQFYQWALTKEWVAEMHLRFKGAARLQFDITHYQRRKGNQLTQNPTPVYTGFESVFGNWDATVQNSGWEFKLTASPVNGKDFTWIASVNASINKNILLEYPQIERTPDFSKYLVGQSLNTRYLLNYLGIDPMTGSYQFEDYNKDGLINSNSVLAPFAYPSDKQKTVDDVPVVFGGTTHSFSYKNLSLNISMDYAIQKGRNVFGSVSSPGRFGNIPQEIFNNRWQKPGDNAKYARFTTGSATNYQYGVSTLFYSDASFFRFTNVALSYIFPGKLARRLGLKDCSFNILTQNLFTITKYEGVDPEIKNFSSMPPARTIKFGFAATL</sequence>
<keyword evidence="1" id="KW-0812">Transmembrane</keyword>
<dbReference type="NCBIfam" id="TIGR04057">
    <property type="entry name" value="SusC_RagA_signa"/>
    <property type="match status" value="1"/>
</dbReference>
<keyword evidence="2" id="KW-0732">Signal</keyword>
<dbReference type="InterPro" id="IPR037066">
    <property type="entry name" value="Plug_dom_sf"/>
</dbReference>
<dbReference type="InterPro" id="IPR023996">
    <property type="entry name" value="TonB-dep_OMP_SusC/RagA"/>
</dbReference>
<reference evidence="4 5" key="1">
    <citation type="submission" date="2019-02" db="EMBL/GenBank/DDBJ databases">
        <title>Genomic Encyclopedia of Type Strains, Phase IV (KMG-IV): sequencing the most valuable type-strain genomes for metagenomic binning, comparative biology and taxonomic classification.</title>
        <authorList>
            <person name="Goeker M."/>
        </authorList>
    </citation>
    <scope>NUCLEOTIDE SEQUENCE [LARGE SCALE GENOMIC DNA]</scope>
    <source>
        <strain evidence="4 5">DSM 18116</strain>
    </source>
</reference>
<comment type="subcellular location">
    <subcellularLocation>
        <location evidence="1">Cell outer membrane</location>
        <topology evidence="1">Multi-pass membrane protein</topology>
    </subcellularLocation>
</comment>
<dbReference type="Pfam" id="PF07715">
    <property type="entry name" value="Plug"/>
    <property type="match status" value="1"/>
</dbReference>
<proteinExistence type="inferred from homology"/>
<protein>
    <submittedName>
        <fullName evidence="4">TonB-linked SusC/RagA family outer membrane protein</fullName>
    </submittedName>
</protein>
<evidence type="ECO:0000256" key="1">
    <source>
        <dbReference type="PROSITE-ProRule" id="PRU01360"/>
    </source>
</evidence>
<dbReference type="EMBL" id="SGXA01000001">
    <property type="protein sequence ID" value="RZS74269.1"/>
    <property type="molecule type" value="Genomic_DNA"/>
</dbReference>
<evidence type="ECO:0000313" key="5">
    <source>
        <dbReference type="Proteomes" id="UP000293874"/>
    </source>
</evidence>
<keyword evidence="1" id="KW-1134">Transmembrane beta strand</keyword>
<dbReference type="OrthoDB" id="7432683at2"/>
<feature type="chain" id="PRO_5020357131" evidence="2">
    <location>
        <begin position="22"/>
        <end position="1107"/>
    </location>
</feature>
<evidence type="ECO:0000313" key="4">
    <source>
        <dbReference type="EMBL" id="RZS74269.1"/>
    </source>
</evidence>
<evidence type="ECO:0000256" key="2">
    <source>
        <dbReference type="SAM" id="SignalP"/>
    </source>
</evidence>
<dbReference type="SUPFAM" id="SSF56935">
    <property type="entry name" value="Porins"/>
    <property type="match status" value="1"/>
</dbReference>
<keyword evidence="1" id="KW-0813">Transport</keyword>
<feature type="domain" description="TonB-dependent receptor plug" evidence="3">
    <location>
        <begin position="213"/>
        <end position="346"/>
    </location>
</feature>
<dbReference type="InterPro" id="IPR023997">
    <property type="entry name" value="TonB-dep_OMP_SusC/RagA_CS"/>
</dbReference>
<name>A0A4Q7N0Z5_9BACT</name>
<keyword evidence="5" id="KW-1185">Reference proteome</keyword>
<accession>A0A4Q7N0Z5</accession>